<keyword evidence="5" id="KW-0479">Metal-binding</keyword>
<evidence type="ECO:0000256" key="4">
    <source>
        <dbReference type="ARBA" id="ARBA00022485"/>
    </source>
</evidence>
<dbReference type="FunFam" id="3.10.20.740:FF:000001">
    <property type="entry name" value="NADH-quinone oxidoreductase subunit G"/>
    <property type="match status" value="1"/>
</dbReference>
<comment type="cofactor">
    <cofactor evidence="1">
        <name>[4Fe-4S] cluster</name>
        <dbReference type="ChEBI" id="CHEBI:49883"/>
    </cofactor>
</comment>
<evidence type="ECO:0000313" key="16">
    <source>
        <dbReference type="EMBL" id="CAG7729558.1"/>
    </source>
</evidence>
<keyword evidence="7" id="KW-0408">Iron</keyword>
<dbReference type="GO" id="GO:0051539">
    <property type="term" value="F:4 iron, 4 sulfur cluster binding"/>
    <property type="evidence" value="ECO:0007669"/>
    <property type="project" value="UniProtKB-KW"/>
</dbReference>
<evidence type="ECO:0000259" key="14">
    <source>
        <dbReference type="PROSITE" id="PS51085"/>
    </source>
</evidence>
<dbReference type="PROSITE" id="PS00642">
    <property type="entry name" value="COMPLEX1_75K_2"/>
    <property type="match status" value="1"/>
</dbReference>
<dbReference type="InterPro" id="IPR000283">
    <property type="entry name" value="NADH_UbQ_OxRdtase_75kDa_su_CS"/>
</dbReference>
<comment type="similarity">
    <text evidence="3">Belongs to the complex I 75 kDa subunit family.</text>
</comment>
<sequence length="527" mass="59922">CLALAHIEFGKESCRSAQTLLNIQSRYKLKTLSAGRTKIFLGFGLKYLRIGSYSGLVRFVYLSSKMMRIPAHRLFKNAARVGSSLRACGMSTAPEKVEVFIDDKRVLVDPGTTVLQAAAEAGVEIPRFCYHERLSIAGNCRMCLVEVEKSAKPVASCAMPVMKGMRVKTNSEFTRKAREGVMEFLLVNHPLDCPICDQGGECDLQDQSMTFGSDKSRFEDIHFSGKSLLEMSYRSPPQGRNISPSKIINRELIGEGSFGLVYKAVWLARDENDDEIEEIVAIKVMKNATREAVFGERDRMAGLNHENVVRLRGIIQTEPSLVMEYLENGDLRKYILDVKIGGGINGDQMMWISWNIAKGMRYLHENEVIHGDLAGRNILLDGNNVAKICDLGYFDAENSDSYFNYYNEEIPCPIHSMPPENLPYRLKMNMHSLKRTSVKQSYKGDVWAFGTVLFELWSRGQQPFDGFNHHEVCRNVLQKKKPTHFCSVRMRRHMYNLMHNCWQFDPDNRPSFCGIVQHFEDQAGFES</sequence>
<dbReference type="PROSITE" id="PS00641">
    <property type="entry name" value="COMPLEX1_75K_1"/>
    <property type="match status" value="1"/>
</dbReference>
<feature type="domain" description="4Fe-4S His(Cys)3-ligated-type" evidence="15">
    <location>
        <begin position="173"/>
        <end position="212"/>
    </location>
</feature>
<comment type="catalytic activity">
    <reaction evidence="11">
        <text>L-tyrosyl-[protein] + ATP = O-phospho-L-tyrosyl-[protein] + ADP + H(+)</text>
        <dbReference type="Rhea" id="RHEA:10596"/>
        <dbReference type="Rhea" id="RHEA-COMP:10136"/>
        <dbReference type="Rhea" id="RHEA-COMP:20101"/>
        <dbReference type="ChEBI" id="CHEBI:15378"/>
        <dbReference type="ChEBI" id="CHEBI:30616"/>
        <dbReference type="ChEBI" id="CHEBI:46858"/>
        <dbReference type="ChEBI" id="CHEBI:61978"/>
        <dbReference type="ChEBI" id="CHEBI:456216"/>
        <dbReference type="EC" id="2.7.10.1"/>
    </reaction>
</comment>
<dbReference type="PROSITE" id="PS00109">
    <property type="entry name" value="PROTEIN_KINASE_TYR"/>
    <property type="match status" value="1"/>
</dbReference>
<evidence type="ECO:0000256" key="9">
    <source>
        <dbReference type="ARBA" id="ARBA00023027"/>
    </source>
</evidence>
<reference evidence="16" key="1">
    <citation type="submission" date="2021-06" db="EMBL/GenBank/DDBJ databases">
        <authorList>
            <person name="Hodson N. C."/>
            <person name="Mongue J. A."/>
            <person name="Jaron S. K."/>
        </authorList>
    </citation>
    <scope>NUCLEOTIDE SEQUENCE</scope>
</reference>
<dbReference type="GO" id="GO:0005524">
    <property type="term" value="F:ATP binding"/>
    <property type="evidence" value="ECO:0007669"/>
    <property type="project" value="UniProtKB-UniRule"/>
</dbReference>
<protein>
    <recommendedName>
        <fullName evidence="18">NADH dehydrogenase subunit 11</fullName>
    </recommendedName>
</protein>
<dbReference type="InterPro" id="IPR001041">
    <property type="entry name" value="2Fe-2S_ferredoxin-type"/>
</dbReference>
<comment type="subcellular location">
    <subcellularLocation>
        <location evidence="2">Membrane</location>
        <topology evidence="2">Single-pass membrane protein</topology>
    </subcellularLocation>
</comment>
<feature type="domain" description="Protein kinase" evidence="13">
    <location>
        <begin position="247"/>
        <end position="525"/>
    </location>
</feature>
<proteinExistence type="inferred from homology"/>
<feature type="binding site" evidence="12">
    <location>
        <position position="283"/>
    </location>
    <ligand>
        <name>ATP</name>
        <dbReference type="ChEBI" id="CHEBI:30616"/>
    </ligand>
</feature>
<evidence type="ECO:0000256" key="8">
    <source>
        <dbReference type="ARBA" id="ARBA00023014"/>
    </source>
</evidence>
<keyword evidence="9" id="KW-0520">NAD</keyword>
<dbReference type="Pfam" id="PF07714">
    <property type="entry name" value="PK_Tyr_Ser-Thr"/>
    <property type="match status" value="1"/>
</dbReference>
<dbReference type="PROSITE" id="PS00107">
    <property type="entry name" value="PROTEIN_KINASE_ATP"/>
    <property type="match status" value="1"/>
</dbReference>
<dbReference type="GO" id="GO:0007169">
    <property type="term" value="P:cell surface receptor protein tyrosine kinase signaling pathway"/>
    <property type="evidence" value="ECO:0007669"/>
    <property type="project" value="TreeGrafter"/>
</dbReference>
<evidence type="ECO:0000313" key="17">
    <source>
        <dbReference type="Proteomes" id="UP000708208"/>
    </source>
</evidence>
<dbReference type="GO" id="GO:0016491">
    <property type="term" value="F:oxidoreductase activity"/>
    <property type="evidence" value="ECO:0007669"/>
    <property type="project" value="InterPro"/>
</dbReference>
<dbReference type="GO" id="GO:0042773">
    <property type="term" value="P:ATP synthesis coupled electron transport"/>
    <property type="evidence" value="ECO:0007669"/>
    <property type="project" value="InterPro"/>
</dbReference>
<evidence type="ECO:0000256" key="11">
    <source>
        <dbReference type="ARBA" id="ARBA00051243"/>
    </source>
</evidence>
<dbReference type="GO" id="GO:0043235">
    <property type="term" value="C:receptor complex"/>
    <property type="evidence" value="ECO:0007669"/>
    <property type="project" value="TreeGrafter"/>
</dbReference>
<dbReference type="SMART" id="SM00929">
    <property type="entry name" value="NADH-G_4Fe-4S_3"/>
    <property type="match status" value="1"/>
</dbReference>
<dbReference type="GO" id="GO:0004714">
    <property type="term" value="F:transmembrane receptor protein tyrosine kinase activity"/>
    <property type="evidence" value="ECO:0007669"/>
    <property type="project" value="UniProtKB-EC"/>
</dbReference>
<dbReference type="InterPro" id="IPR019574">
    <property type="entry name" value="NADH_UbQ_OxRdtase_Gsu_4Fe4S-bd"/>
</dbReference>
<dbReference type="PANTHER" id="PTHR24416">
    <property type="entry name" value="TYROSINE-PROTEIN KINASE RECEPTOR"/>
    <property type="match status" value="1"/>
</dbReference>
<feature type="non-terminal residue" evidence="16">
    <location>
        <position position="1"/>
    </location>
</feature>
<dbReference type="Pfam" id="PF10588">
    <property type="entry name" value="NADH-G_4Fe-4S_3"/>
    <property type="match status" value="1"/>
</dbReference>
<dbReference type="AlphaFoldDB" id="A0A8J2NX06"/>
<comment type="caution">
    <text evidence="16">The sequence shown here is derived from an EMBL/GenBank/DDBJ whole genome shotgun (WGS) entry which is preliminary data.</text>
</comment>
<feature type="domain" description="2Fe-2S ferredoxin-type" evidence="14">
    <location>
        <begin position="95"/>
        <end position="173"/>
    </location>
</feature>
<dbReference type="PANTHER" id="PTHR24416:SF611">
    <property type="entry name" value="TYROSINE-PROTEIN KINASE TRANSMEMBRANE RECEPTOR ROR"/>
    <property type="match status" value="1"/>
</dbReference>
<comment type="cofactor">
    <cofactor evidence="10">
        <name>[2Fe-2S] cluster</name>
        <dbReference type="ChEBI" id="CHEBI:190135"/>
    </cofactor>
</comment>
<accession>A0A8J2NX06</accession>
<evidence type="ECO:0000256" key="5">
    <source>
        <dbReference type="ARBA" id="ARBA00022723"/>
    </source>
</evidence>
<dbReference type="InterPro" id="IPR008266">
    <property type="entry name" value="Tyr_kinase_AS"/>
</dbReference>
<evidence type="ECO:0008006" key="18">
    <source>
        <dbReference type="Google" id="ProtNLM"/>
    </source>
</evidence>
<dbReference type="InterPro" id="IPR017441">
    <property type="entry name" value="Protein_kinase_ATP_BS"/>
</dbReference>
<keyword evidence="12" id="KW-0067">ATP-binding</keyword>
<keyword evidence="6" id="KW-1278">Translocase</keyword>
<dbReference type="EMBL" id="CAJVCH010180404">
    <property type="protein sequence ID" value="CAG7729558.1"/>
    <property type="molecule type" value="Genomic_DNA"/>
</dbReference>
<dbReference type="PROSITE" id="PS51839">
    <property type="entry name" value="4FE4S_HC3"/>
    <property type="match status" value="1"/>
</dbReference>
<dbReference type="OrthoDB" id="10249365at2759"/>
<evidence type="ECO:0000259" key="15">
    <source>
        <dbReference type="PROSITE" id="PS51839"/>
    </source>
</evidence>
<dbReference type="GO" id="GO:0008137">
    <property type="term" value="F:NADH dehydrogenase (ubiquinone) activity"/>
    <property type="evidence" value="ECO:0007669"/>
    <property type="project" value="InterPro"/>
</dbReference>
<dbReference type="GO" id="GO:0005886">
    <property type="term" value="C:plasma membrane"/>
    <property type="evidence" value="ECO:0007669"/>
    <property type="project" value="TreeGrafter"/>
</dbReference>
<dbReference type="PROSITE" id="PS50011">
    <property type="entry name" value="PROTEIN_KINASE_DOM"/>
    <property type="match status" value="1"/>
</dbReference>
<dbReference type="InterPro" id="IPR001245">
    <property type="entry name" value="Ser-Thr/Tyr_kinase_cat_dom"/>
</dbReference>
<evidence type="ECO:0000256" key="2">
    <source>
        <dbReference type="ARBA" id="ARBA00004167"/>
    </source>
</evidence>
<dbReference type="Proteomes" id="UP000708208">
    <property type="component" value="Unassembled WGS sequence"/>
</dbReference>
<evidence type="ECO:0000256" key="3">
    <source>
        <dbReference type="ARBA" id="ARBA00005404"/>
    </source>
</evidence>
<evidence type="ECO:0000256" key="6">
    <source>
        <dbReference type="ARBA" id="ARBA00022967"/>
    </source>
</evidence>
<name>A0A8J2NX06_9HEXA</name>
<keyword evidence="12" id="KW-0547">Nucleotide-binding</keyword>
<evidence type="ECO:0000256" key="1">
    <source>
        <dbReference type="ARBA" id="ARBA00001966"/>
    </source>
</evidence>
<keyword evidence="17" id="KW-1185">Reference proteome</keyword>
<keyword evidence="4" id="KW-0004">4Fe-4S</keyword>
<dbReference type="InterPro" id="IPR000719">
    <property type="entry name" value="Prot_kinase_dom"/>
</dbReference>
<dbReference type="Pfam" id="PF13510">
    <property type="entry name" value="Fer2_4"/>
    <property type="match status" value="1"/>
</dbReference>
<evidence type="ECO:0000259" key="13">
    <source>
        <dbReference type="PROSITE" id="PS50011"/>
    </source>
</evidence>
<dbReference type="PROSITE" id="PS51085">
    <property type="entry name" value="2FE2S_FER_2"/>
    <property type="match status" value="1"/>
</dbReference>
<dbReference type="CDD" id="cd00207">
    <property type="entry name" value="fer2"/>
    <property type="match status" value="1"/>
</dbReference>
<keyword evidence="8" id="KW-0411">Iron-sulfur</keyword>
<dbReference type="GO" id="GO:0046872">
    <property type="term" value="F:metal ion binding"/>
    <property type="evidence" value="ECO:0007669"/>
    <property type="project" value="UniProtKB-KW"/>
</dbReference>
<gene>
    <name evidence="16" type="ORF">AFUS01_LOCUS18259</name>
</gene>
<evidence type="ECO:0000256" key="7">
    <source>
        <dbReference type="ARBA" id="ARBA00023004"/>
    </source>
</evidence>
<evidence type="ECO:0000256" key="12">
    <source>
        <dbReference type="PROSITE-ProRule" id="PRU10141"/>
    </source>
</evidence>
<dbReference type="InterPro" id="IPR050122">
    <property type="entry name" value="RTK"/>
</dbReference>
<evidence type="ECO:0000256" key="10">
    <source>
        <dbReference type="ARBA" id="ARBA00034078"/>
    </source>
</evidence>
<organism evidence="16 17">
    <name type="scientific">Allacma fusca</name>
    <dbReference type="NCBI Taxonomy" id="39272"/>
    <lineage>
        <taxon>Eukaryota</taxon>
        <taxon>Metazoa</taxon>
        <taxon>Ecdysozoa</taxon>
        <taxon>Arthropoda</taxon>
        <taxon>Hexapoda</taxon>
        <taxon>Collembola</taxon>
        <taxon>Symphypleona</taxon>
        <taxon>Sminthuridae</taxon>
        <taxon>Allacma</taxon>
    </lineage>
</organism>